<dbReference type="Proteomes" id="UP000631653">
    <property type="component" value="Unassembled WGS sequence"/>
</dbReference>
<comment type="caution">
    <text evidence="1">The sequence shown here is derived from an EMBL/GenBank/DDBJ whole genome shotgun (WGS) entry which is preliminary data.</text>
</comment>
<dbReference type="RefSeq" id="WP_173570696.1">
    <property type="nucleotide sequence ID" value="NZ_WOSY01000011.1"/>
</dbReference>
<gene>
    <name evidence="1" type="ORF">GOB81_12115</name>
</gene>
<sequence length="331" mass="34967">MFRPFTLFCALLAGGSGMFLYSEKHKTTVLDQQISKIVADTEHIRQQTAVLQTDWALLNQPDRLSHLAGRFDASLKPMEPRQFVRMADLRQHLPAAVSPHAEPARPSAVASQGADTGAVVVASRAVPDVTPHEQAAEPAVVKQSVASATPVATVRKAPLVLAKAETATPVFHAPEARVPEQHQVAAQDSVKTQLADSAPVETRRSIHHTVTASDPLAVALGEKTETTTVHHASHTLVADSSATHHTASHDVASLTDTAHSTPAHHAVVTHVAVADTVARPRMTTVSTPVTVAAWHPSTAPRYVEARATYSGSLLGHSSIGGGLPPPMPVSN</sequence>
<keyword evidence="2" id="KW-1185">Reference proteome</keyword>
<proteinExistence type="predicted"/>
<evidence type="ECO:0000313" key="1">
    <source>
        <dbReference type="EMBL" id="NHN89366.1"/>
    </source>
</evidence>
<organism evidence="1 2">
    <name type="scientific">Acetobacter conturbans</name>
    <dbReference type="NCBI Taxonomy" id="1737472"/>
    <lineage>
        <taxon>Bacteria</taxon>
        <taxon>Pseudomonadati</taxon>
        <taxon>Pseudomonadota</taxon>
        <taxon>Alphaproteobacteria</taxon>
        <taxon>Acetobacterales</taxon>
        <taxon>Acetobacteraceae</taxon>
        <taxon>Acetobacter</taxon>
    </lineage>
</organism>
<dbReference type="EMBL" id="WOSY01000011">
    <property type="protein sequence ID" value="NHN89366.1"/>
    <property type="molecule type" value="Genomic_DNA"/>
</dbReference>
<reference evidence="1 2" key="1">
    <citation type="journal article" date="2020" name="Int. J. Syst. Evol. Microbiol.">
        <title>Novel acetic acid bacteria from cider fermentations: Acetobacter conturbans sp. nov. and Acetobacter fallax sp. nov.</title>
        <authorList>
            <person name="Sombolestani A.S."/>
            <person name="Cleenwerck I."/>
            <person name="Cnockaert M."/>
            <person name="Borremans W."/>
            <person name="Wieme A.D."/>
            <person name="De Vuyst L."/>
            <person name="Vandamme P."/>
        </authorList>
    </citation>
    <scope>NUCLEOTIDE SEQUENCE [LARGE SCALE GENOMIC DNA]</scope>
    <source>
        <strain evidence="1 2">LMG 1627</strain>
    </source>
</reference>
<name>A0ABX0K188_9PROT</name>
<accession>A0ABX0K188</accession>
<protein>
    <recommendedName>
        <fullName evidence="3">ABC transporter permease</fullName>
    </recommendedName>
</protein>
<evidence type="ECO:0000313" key="2">
    <source>
        <dbReference type="Proteomes" id="UP000631653"/>
    </source>
</evidence>
<evidence type="ECO:0008006" key="3">
    <source>
        <dbReference type="Google" id="ProtNLM"/>
    </source>
</evidence>